<feature type="non-terminal residue" evidence="5">
    <location>
        <position position="122"/>
    </location>
</feature>
<keyword evidence="2" id="KW-0539">Nucleus</keyword>
<dbReference type="EMBL" id="JAHRHJ020000004">
    <property type="protein sequence ID" value="KAH9317665.1"/>
    <property type="molecule type" value="Genomic_DNA"/>
</dbReference>
<evidence type="ECO:0000256" key="2">
    <source>
        <dbReference type="ARBA" id="ARBA00023242"/>
    </source>
</evidence>
<dbReference type="Proteomes" id="UP000824469">
    <property type="component" value="Unassembled WGS sequence"/>
</dbReference>
<comment type="subcellular location">
    <subcellularLocation>
        <location evidence="1">Nucleus</location>
    </subcellularLocation>
</comment>
<accession>A0AA38GA78</accession>
<dbReference type="AlphaFoldDB" id="A0AA38GA78"/>
<evidence type="ECO:0000313" key="6">
    <source>
        <dbReference type="Proteomes" id="UP000824469"/>
    </source>
</evidence>
<dbReference type="Pfam" id="PF22754">
    <property type="entry name" value="bHLH-TF_ACT-like_plant"/>
    <property type="match status" value="1"/>
</dbReference>
<keyword evidence="6" id="KW-1185">Reference proteome</keyword>
<sequence length="122" mass="13731">GKRWTAGQVSQTTEYINHLKLRVKELTQKREEMRREKLSTASEAFPRVKVNCVGSNVFVSINAFKCDFVLSDVLRTLENDGLDIVSAACSAINDKVFLTLCAKVTEVHVFDSTALHEKAWNL</sequence>
<comment type="caution">
    <text evidence="5">The sequence shown here is derived from an EMBL/GenBank/DDBJ whole genome shotgun (WGS) entry which is preliminary data.</text>
</comment>
<evidence type="ECO:0000313" key="5">
    <source>
        <dbReference type="EMBL" id="KAH9317665.1"/>
    </source>
</evidence>
<evidence type="ECO:0000256" key="3">
    <source>
        <dbReference type="SAM" id="Coils"/>
    </source>
</evidence>
<protein>
    <recommendedName>
        <fullName evidence="4">Plant bHLH transcription factor ACT-like domain-containing protein</fullName>
    </recommendedName>
</protein>
<organism evidence="5 6">
    <name type="scientific">Taxus chinensis</name>
    <name type="common">Chinese yew</name>
    <name type="synonym">Taxus wallichiana var. chinensis</name>
    <dbReference type="NCBI Taxonomy" id="29808"/>
    <lineage>
        <taxon>Eukaryota</taxon>
        <taxon>Viridiplantae</taxon>
        <taxon>Streptophyta</taxon>
        <taxon>Embryophyta</taxon>
        <taxon>Tracheophyta</taxon>
        <taxon>Spermatophyta</taxon>
        <taxon>Pinopsida</taxon>
        <taxon>Pinidae</taxon>
        <taxon>Conifers II</taxon>
        <taxon>Cupressales</taxon>
        <taxon>Taxaceae</taxon>
        <taxon>Taxus</taxon>
    </lineage>
</organism>
<name>A0AA38GA78_TAXCH</name>
<dbReference type="InterPro" id="IPR054502">
    <property type="entry name" value="bHLH-TF_ACT-like_plant"/>
</dbReference>
<evidence type="ECO:0000259" key="4">
    <source>
        <dbReference type="Pfam" id="PF22754"/>
    </source>
</evidence>
<feature type="coiled-coil region" evidence="3">
    <location>
        <begin position="16"/>
        <end position="43"/>
    </location>
</feature>
<feature type="domain" description="Plant bHLH transcription factor ACT-like" evidence="4">
    <location>
        <begin position="48"/>
        <end position="117"/>
    </location>
</feature>
<keyword evidence="3" id="KW-0175">Coiled coil</keyword>
<reference evidence="5 6" key="1">
    <citation type="journal article" date="2021" name="Nat. Plants">
        <title>The Taxus genome provides insights into paclitaxel biosynthesis.</title>
        <authorList>
            <person name="Xiong X."/>
            <person name="Gou J."/>
            <person name="Liao Q."/>
            <person name="Li Y."/>
            <person name="Zhou Q."/>
            <person name="Bi G."/>
            <person name="Li C."/>
            <person name="Du R."/>
            <person name="Wang X."/>
            <person name="Sun T."/>
            <person name="Guo L."/>
            <person name="Liang H."/>
            <person name="Lu P."/>
            <person name="Wu Y."/>
            <person name="Zhang Z."/>
            <person name="Ro D.K."/>
            <person name="Shang Y."/>
            <person name="Huang S."/>
            <person name="Yan J."/>
        </authorList>
    </citation>
    <scope>NUCLEOTIDE SEQUENCE [LARGE SCALE GENOMIC DNA]</scope>
    <source>
        <strain evidence="5">Ta-2019</strain>
    </source>
</reference>
<proteinExistence type="predicted"/>
<feature type="non-terminal residue" evidence="5">
    <location>
        <position position="1"/>
    </location>
</feature>
<evidence type="ECO:0000256" key="1">
    <source>
        <dbReference type="ARBA" id="ARBA00004123"/>
    </source>
</evidence>
<gene>
    <name evidence="5" type="ORF">KI387_019434</name>
</gene>